<dbReference type="AlphaFoldDB" id="A0A317C424"/>
<dbReference type="RefSeq" id="WP_109839955.1">
    <property type="nucleotide sequence ID" value="NZ_QGKM01000117.1"/>
</dbReference>
<sequence length="76" mass="8657">MGQVTIYLEEEIELKMIKAAESANLSKSKWIARLIQEKIAKEWPQSVIDMAGSWSDFPDADELRANQGQDIARESF</sequence>
<organism evidence="1 2">
    <name type="scientific">Leucothrix pacifica</name>
    <dbReference type="NCBI Taxonomy" id="1247513"/>
    <lineage>
        <taxon>Bacteria</taxon>
        <taxon>Pseudomonadati</taxon>
        <taxon>Pseudomonadota</taxon>
        <taxon>Gammaproteobacteria</taxon>
        <taxon>Thiotrichales</taxon>
        <taxon>Thiotrichaceae</taxon>
        <taxon>Leucothrix</taxon>
    </lineage>
</organism>
<reference evidence="1 2" key="1">
    <citation type="submission" date="2018-05" db="EMBL/GenBank/DDBJ databases">
        <title>Leucothrix arctica sp. nov., isolated from Arctic seawater.</title>
        <authorList>
            <person name="Choi A."/>
            <person name="Baek K."/>
        </authorList>
    </citation>
    <scope>NUCLEOTIDE SEQUENCE [LARGE SCALE GENOMIC DNA]</scope>
    <source>
        <strain evidence="1 2">JCM 18388</strain>
    </source>
</reference>
<evidence type="ECO:0000313" key="2">
    <source>
        <dbReference type="Proteomes" id="UP000245539"/>
    </source>
</evidence>
<protein>
    <submittedName>
        <fullName evidence="1">CopG family transcriptional regulator</fullName>
    </submittedName>
</protein>
<comment type="caution">
    <text evidence="1">The sequence shown here is derived from an EMBL/GenBank/DDBJ whole genome shotgun (WGS) entry which is preliminary data.</text>
</comment>
<dbReference type="Proteomes" id="UP000245539">
    <property type="component" value="Unassembled WGS sequence"/>
</dbReference>
<dbReference type="EMBL" id="QGKM01000117">
    <property type="protein sequence ID" value="PWQ92123.1"/>
    <property type="molecule type" value="Genomic_DNA"/>
</dbReference>
<accession>A0A317C424</accession>
<name>A0A317C424_9GAMM</name>
<gene>
    <name evidence="1" type="ORF">DKW60_22795</name>
</gene>
<proteinExistence type="predicted"/>
<keyword evidence="2" id="KW-1185">Reference proteome</keyword>
<dbReference type="OrthoDB" id="5472118at2"/>
<evidence type="ECO:0000313" key="1">
    <source>
        <dbReference type="EMBL" id="PWQ92123.1"/>
    </source>
</evidence>